<dbReference type="InterPro" id="IPR001789">
    <property type="entry name" value="Sig_transdc_resp-reg_receiver"/>
</dbReference>
<dbReference type="SUPFAM" id="SSF46894">
    <property type="entry name" value="C-terminal effector domain of the bipartite response regulators"/>
    <property type="match status" value="1"/>
</dbReference>
<evidence type="ECO:0000256" key="4">
    <source>
        <dbReference type="ARBA" id="ARBA00023163"/>
    </source>
</evidence>
<dbReference type="HOGENOM" id="CLU_000445_90_10_11"/>
<feature type="modified residue" description="4-aspartylphosphate" evidence="5">
    <location>
        <position position="59"/>
    </location>
</feature>
<dbReference type="AlphaFoldDB" id="B5I096"/>
<dbReference type="PANTHER" id="PTHR43214">
    <property type="entry name" value="TWO-COMPONENT RESPONSE REGULATOR"/>
    <property type="match status" value="1"/>
</dbReference>
<dbReference type="InterPro" id="IPR039420">
    <property type="entry name" value="WalR-like"/>
</dbReference>
<proteinExistence type="predicted"/>
<dbReference type="SUPFAM" id="SSF52172">
    <property type="entry name" value="CheY-like"/>
    <property type="match status" value="1"/>
</dbReference>
<gene>
    <name evidence="8" type="ORF">SSEG_09667</name>
</gene>
<dbReference type="RefSeq" id="WP_007385809.1">
    <property type="nucleotide sequence ID" value="NZ_CM000951.1"/>
</dbReference>
<evidence type="ECO:0000256" key="5">
    <source>
        <dbReference type="PROSITE-ProRule" id="PRU00169"/>
    </source>
</evidence>
<dbReference type="GO" id="GO:0000160">
    <property type="term" value="P:phosphorelay signal transduction system"/>
    <property type="evidence" value="ECO:0007669"/>
    <property type="project" value="InterPro"/>
</dbReference>
<accession>B5I096</accession>
<dbReference type="PROSITE" id="PS00622">
    <property type="entry name" value="HTH_LUXR_1"/>
    <property type="match status" value="1"/>
</dbReference>
<dbReference type="InterPro" id="IPR011006">
    <property type="entry name" value="CheY-like_superfamily"/>
</dbReference>
<dbReference type="eggNOG" id="COG2197">
    <property type="taxonomic scope" value="Bacteria"/>
</dbReference>
<dbReference type="CDD" id="cd17535">
    <property type="entry name" value="REC_NarL-like"/>
    <property type="match status" value="1"/>
</dbReference>
<evidence type="ECO:0000313" key="9">
    <source>
        <dbReference type="Proteomes" id="UP000002785"/>
    </source>
</evidence>
<organism evidence="8 9">
    <name type="scientific">Streptomyces sviceus (strain ATCC 29083 / DSM 924 / JCM 4929 / NBRC 13980 / NCIMB 11184 / NRRL 5439 / UC 5370)</name>
    <dbReference type="NCBI Taxonomy" id="463191"/>
    <lineage>
        <taxon>Bacteria</taxon>
        <taxon>Bacillati</taxon>
        <taxon>Actinomycetota</taxon>
        <taxon>Actinomycetes</taxon>
        <taxon>Kitasatosporales</taxon>
        <taxon>Streptomycetaceae</taxon>
        <taxon>Streptomyces</taxon>
    </lineage>
</organism>
<keyword evidence="3" id="KW-0238">DNA-binding</keyword>
<keyword evidence="2" id="KW-0805">Transcription regulation</keyword>
<evidence type="ECO:0000256" key="3">
    <source>
        <dbReference type="ARBA" id="ARBA00023125"/>
    </source>
</evidence>
<keyword evidence="4" id="KW-0804">Transcription</keyword>
<dbReference type="OrthoDB" id="9808843at2"/>
<dbReference type="SMART" id="SM00448">
    <property type="entry name" value="REC"/>
    <property type="match status" value="1"/>
</dbReference>
<keyword evidence="9" id="KW-1185">Reference proteome</keyword>
<dbReference type="Pfam" id="PF00196">
    <property type="entry name" value="GerE"/>
    <property type="match status" value="1"/>
</dbReference>
<protein>
    <submittedName>
        <fullName evidence="8">Two-component system response regulator</fullName>
    </submittedName>
</protein>
<dbReference type="CDD" id="cd06170">
    <property type="entry name" value="LuxR_C_like"/>
    <property type="match status" value="1"/>
</dbReference>
<dbReference type="InterPro" id="IPR016032">
    <property type="entry name" value="Sig_transdc_resp-reg_C-effctor"/>
</dbReference>
<reference evidence="8" key="1">
    <citation type="submission" date="2009-10" db="EMBL/GenBank/DDBJ databases">
        <title>The genome sequence of Streptomyces sviceus strain ATCC 29083.</title>
        <authorList>
            <consortium name="The Broad Institute Genome Sequencing Platform"/>
            <consortium name="Broad Institute Microbial Sequencing Center"/>
            <person name="Fischbach M."/>
            <person name="Godfrey P."/>
            <person name="Ward D."/>
            <person name="Young S."/>
            <person name="Zeng Q."/>
            <person name="Koehrsen M."/>
            <person name="Alvarado L."/>
            <person name="Berlin A.M."/>
            <person name="Bochicchio J."/>
            <person name="Borenstein D."/>
            <person name="Chapman S.B."/>
            <person name="Chen Z."/>
            <person name="Engels R."/>
            <person name="Freedman E."/>
            <person name="Gellesch M."/>
            <person name="Goldberg J."/>
            <person name="Griggs A."/>
            <person name="Gujja S."/>
            <person name="Heilman E.R."/>
            <person name="Heiman D.I."/>
            <person name="Hepburn T.A."/>
            <person name="Howarth C."/>
            <person name="Jen D."/>
            <person name="Larson L."/>
            <person name="Lewis B."/>
            <person name="Mehta T."/>
            <person name="Park D."/>
            <person name="Pearson M."/>
            <person name="Richards J."/>
            <person name="Roberts A."/>
            <person name="Saif S."/>
            <person name="Shea T.D."/>
            <person name="Shenoy N."/>
            <person name="Sisk P."/>
            <person name="Stolte C."/>
            <person name="Sykes S.N."/>
            <person name="Thomson T."/>
            <person name="Walk T."/>
            <person name="White J."/>
            <person name="Yandava C."/>
            <person name="Straight P."/>
            <person name="Clardy J."/>
            <person name="Hung D."/>
            <person name="Kolter R."/>
            <person name="Mekalanos J."/>
            <person name="Walker S."/>
            <person name="Walsh C.T."/>
            <person name="Wieland-Brown L.C."/>
            <person name="Haas B."/>
            <person name="Nusbaum C."/>
            <person name="Birren B."/>
        </authorList>
    </citation>
    <scope>NUCLEOTIDE SEQUENCE [LARGE SCALE GENOMIC DNA]</scope>
    <source>
        <strain evidence="8">ATCC 29083</strain>
    </source>
</reference>
<evidence type="ECO:0000259" key="7">
    <source>
        <dbReference type="PROSITE" id="PS50110"/>
    </source>
</evidence>
<evidence type="ECO:0000313" key="8">
    <source>
        <dbReference type="EMBL" id="EDY58501.1"/>
    </source>
</evidence>
<dbReference type="EMBL" id="CM000951">
    <property type="protein sequence ID" value="EDY58501.1"/>
    <property type="molecule type" value="Genomic_DNA"/>
</dbReference>
<keyword evidence="1 5" id="KW-0597">Phosphoprotein</keyword>
<dbReference type="GO" id="GO:0006355">
    <property type="term" value="P:regulation of DNA-templated transcription"/>
    <property type="evidence" value="ECO:0007669"/>
    <property type="project" value="InterPro"/>
</dbReference>
<dbReference type="PANTHER" id="PTHR43214:SF24">
    <property type="entry name" value="TRANSCRIPTIONAL REGULATORY PROTEIN NARL-RELATED"/>
    <property type="match status" value="1"/>
</dbReference>
<dbReference type="PRINTS" id="PR00038">
    <property type="entry name" value="HTHLUXR"/>
</dbReference>
<dbReference type="PROSITE" id="PS50043">
    <property type="entry name" value="HTH_LUXR_2"/>
    <property type="match status" value="1"/>
</dbReference>
<evidence type="ECO:0000256" key="2">
    <source>
        <dbReference type="ARBA" id="ARBA00023015"/>
    </source>
</evidence>
<dbReference type="Gene3D" id="3.40.50.2300">
    <property type="match status" value="1"/>
</dbReference>
<dbReference type="Pfam" id="PF00072">
    <property type="entry name" value="Response_reg"/>
    <property type="match status" value="1"/>
</dbReference>
<dbReference type="GO" id="GO:0003677">
    <property type="term" value="F:DNA binding"/>
    <property type="evidence" value="ECO:0007669"/>
    <property type="project" value="UniProtKB-KW"/>
</dbReference>
<dbReference type="Proteomes" id="UP000002785">
    <property type="component" value="Chromosome"/>
</dbReference>
<dbReference type="SMART" id="SM00421">
    <property type="entry name" value="HTH_LUXR"/>
    <property type="match status" value="1"/>
</dbReference>
<feature type="domain" description="HTH luxR-type" evidence="6">
    <location>
        <begin position="162"/>
        <end position="227"/>
    </location>
</feature>
<sequence>MTASAATRILIAEDQALLSGSFRVLVDSEPDLTTVGEASTGAQAVAMARSERPDVVLMDIRMPELDGIEATRRICGSPATAGVRVLILTMFDIDEYVFDGLRAGASGFLLKDTPPADLLTAIRVIAGGDALLAPAVTRRLIAEFCRRPEARPEGRLDGLASAPRGLDGVTDREREVLLLIAGGLSNTEISNRLHLSHGTVKTHVGRLLAKLEARDRAQLVIAAYESGLVRPSSKGR</sequence>
<evidence type="ECO:0000256" key="1">
    <source>
        <dbReference type="ARBA" id="ARBA00022553"/>
    </source>
</evidence>
<feature type="domain" description="Response regulatory" evidence="7">
    <location>
        <begin position="8"/>
        <end position="126"/>
    </location>
</feature>
<dbReference type="InterPro" id="IPR000792">
    <property type="entry name" value="Tscrpt_reg_LuxR_C"/>
</dbReference>
<dbReference type="InterPro" id="IPR058245">
    <property type="entry name" value="NreC/VraR/RcsB-like_REC"/>
</dbReference>
<dbReference type="PROSITE" id="PS50110">
    <property type="entry name" value="RESPONSE_REGULATORY"/>
    <property type="match status" value="1"/>
</dbReference>
<evidence type="ECO:0000259" key="6">
    <source>
        <dbReference type="PROSITE" id="PS50043"/>
    </source>
</evidence>
<name>B5I096_STRX2</name>